<evidence type="ECO:0000313" key="7">
    <source>
        <dbReference type="Proteomes" id="UP001642520"/>
    </source>
</evidence>
<evidence type="ECO:0000256" key="1">
    <source>
        <dbReference type="ARBA" id="ARBA00004613"/>
    </source>
</evidence>
<dbReference type="Pfam" id="PF03022">
    <property type="entry name" value="MRJP"/>
    <property type="match status" value="1"/>
</dbReference>
<dbReference type="SUPFAM" id="SSF101898">
    <property type="entry name" value="NHL repeat"/>
    <property type="match status" value="1"/>
</dbReference>
<feature type="chain" id="PRO_5045194833" description="Bee-milk protein" evidence="5">
    <location>
        <begin position="18"/>
        <end position="415"/>
    </location>
</feature>
<evidence type="ECO:0008006" key="8">
    <source>
        <dbReference type="Google" id="ProtNLM"/>
    </source>
</evidence>
<comment type="subcellular location">
    <subcellularLocation>
        <location evidence="1">Secreted</location>
    </subcellularLocation>
</comment>
<feature type="signal peptide" evidence="5">
    <location>
        <begin position="1"/>
        <end position="17"/>
    </location>
</feature>
<evidence type="ECO:0000256" key="4">
    <source>
        <dbReference type="ARBA" id="ARBA00022729"/>
    </source>
</evidence>
<dbReference type="InterPro" id="IPR011042">
    <property type="entry name" value="6-blade_b-propeller_TolB-like"/>
</dbReference>
<keyword evidence="4 5" id="KW-0732">Signal</keyword>
<protein>
    <recommendedName>
        <fullName evidence="8">Bee-milk protein</fullName>
    </recommendedName>
</protein>
<dbReference type="InterPro" id="IPR017996">
    <property type="entry name" value="MRJP/yellow-related"/>
</dbReference>
<dbReference type="EMBL" id="CAXAJV020001284">
    <property type="protein sequence ID" value="CAL7935459.1"/>
    <property type="molecule type" value="Genomic_DNA"/>
</dbReference>
<evidence type="ECO:0000313" key="6">
    <source>
        <dbReference type="EMBL" id="CAL7935459.1"/>
    </source>
</evidence>
<name>A0ABP1N6A7_XYLVO</name>
<accession>A0ABP1N6A7</accession>
<keyword evidence="7" id="KW-1185">Reference proteome</keyword>
<proteinExistence type="inferred from homology"/>
<evidence type="ECO:0000256" key="5">
    <source>
        <dbReference type="SAM" id="SignalP"/>
    </source>
</evidence>
<dbReference type="Proteomes" id="UP001642520">
    <property type="component" value="Unassembled WGS sequence"/>
</dbReference>
<dbReference type="Gene3D" id="2.120.10.30">
    <property type="entry name" value="TolB, C-terminal domain"/>
    <property type="match status" value="1"/>
</dbReference>
<reference evidence="6 7" key="1">
    <citation type="submission" date="2024-08" db="EMBL/GenBank/DDBJ databases">
        <authorList>
            <person name="Will J Nash"/>
            <person name="Angela Man"/>
            <person name="Seanna McTaggart"/>
            <person name="Kendall Baker"/>
            <person name="Tom Barker"/>
            <person name="Leah Catchpole"/>
            <person name="Alex Durrant"/>
            <person name="Karim Gharbi"/>
            <person name="Naomi Irish"/>
            <person name="Gemy Kaithakottil"/>
            <person name="Debby Ku"/>
            <person name="Aaliyah Providence"/>
            <person name="Felix Shaw"/>
            <person name="David Swarbreck"/>
            <person name="Chris Watkins"/>
            <person name="Ann M. McCartney"/>
            <person name="Giulio Formenti"/>
            <person name="Alice Mouton"/>
            <person name="Noel Vella"/>
            <person name="Bjorn M von Reumont"/>
            <person name="Adriana Vella"/>
            <person name="Wilfried Haerty"/>
        </authorList>
    </citation>
    <scope>NUCLEOTIDE SEQUENCE [LARGE SCALE GENOMIC DNA]</scope>
</reference>
<organism evidence="6 7">
    <name type="scientific">Xylocopa violacea</name>
    <name type="common">Violet carpenter bee</name>
    <name type="synonym">Apis violacea</name>
    <dbReference type="NCBI Taxonomy" id="135666"/>
    <lineage>
        <taxon>Eukaryota</taxon>
        <taxon>Metazoa</taxon>
        <taxon>Ecdysozoa</taxon>
        <taxon>Arthropoda</taxon>
        <taxon>Hexapoda</taxon>
        <taxon>Insecta</taxon>
        <taxon>Pterygota</taxon>
        <taxon>Neoptera</taxon>
        <taxon>Endopterygota</taxon>
        <taxon>Hymenoptera</taxon>
        <taxon>Apocrita</taxon>
        <taxon>Aculeata</taxon>
        <taxon>Apoidea</taxon>
        <taxon>Anthophila</taxon>
        <taxon>Apidae</taxon>
        <taxon>Xylocopa</taxon>
        <taxon>Xylocopa</taxon>
    </lineage>
</organism>
<keyword evidence="3" id="KW-0964">Secreted</keyword>
<sequence length="415" mass="47055">MRMLLLVILHLIGFTCASGTADMLETIAQWPLLDFALPYNQEYLDQYRPENIVPTGIEIAWDKIFISVPRLRAGVPATLSYIPRNIPAESSPQLQAYPSWEWHTAGIGDLNCSKLISVYRTRLDRCNRLWVVDSGIMTSIDDFRPVCPPKIMVFDLKTNLLARQYTFPREVLRPNTLLTNLIIDDVSATTCDDVFIYMSDTAGPGMLVFDGAANRSWRVTHASMYPNPDFATYRIAGDTFELFDGIVGLTFSARLGLVYYQPLATDRLFSVPTTALQAGPPAFGEQLPVTLVGKKSSQGLALAVDPRDDTILFAPFTETAIAAWQPRTNQQRILAYSPEKLQFVAEIRWADRDNGNFWLLTSRFQKFFRREVNARDINIRIMRLTPVQHPPKSAIINYFTQPYFPSPFYNNTIGF</sequence>
<evidence type="ECO:0000256" key="3">
    <source>
        <dbReference type="ARBA" id="ARBA00022525"/>
    </source>
</evidence>
<comment type="caution">
    <text evidence="6">The sequence shown here is derived from an EMBL/GenBank/DDBJ whole genome shotgun (WGS) entry which is preliminary data.</text>
</comment>
<dbReference type="PANTHER" id="PTHR10009">
    <property type="entry name" value="PROTEIN YELLOW-RELATED"/>
    <property type="match status" value="1"/>
</dbReference>
<gene>
    <name evidence="6" type="ORF">XYLVIOL_LOCUS1603</name>
</gene>
<comment type="similarity">
    <text evidence="2">Belongs to the major royal jelly protein family.</text>
</comment>
<dbReference type="PANTHER" id="PTHR10009:SF19">
    <property type="entry name" value="RE55542P"/>
    <property type="match status" value="1"/>
</dbReference>
<evidence type="ECO:0000256" key="2">
    <source>
        <dbReference type="ARBA" id="ARBA00009127"/>
    </source>
</evidence>